<evidence type="ECO:0000256" key="2">
    <source>
        <dbReference type="ARBA" id="ARBA00022692"/>
    </source>
</evidence>
<keyword evidence="2 5" id="KW-0812">Transmembrane</keyword>
<comment type="subcellular location">
    <subcellularLocation>
        <location evidence="1">Membrane</location>
        <topology evidence="1">Multi-pass membrane protein</topology>
    </subcellularLocation>
</comment>
<dbReference type="EMBL" id="OU015567">
    <property type="protein sequence ID" value="CAG5111048.1"/>
    <property type="molecule type" value="Genomic_DNA"/>
</dbReference>
<protein>
    <submittedName>
        <fullName evidence="6">Oidioi.mRNA.OKI2018_I69.chr2.g5384.t1.cds</fullName>
    </submittedName>
</protein>
<feature type="transmembrane region" description="Helical" evidence="5">
    <location>
        <begin position="214"/>
        <end position="236"/>
    </location>
</feature>
<feature type="transmembrane region" description="Helical" evidence="5">
    <location>
        <begin position="99"/>
        <end position="119"/>
    </location>
</feature>
<evidence type="ECO:0000313" key="7">
    <source>
        <dbReference type="Proteomes" id="UP001158576"/>
    </source>
</evidence>
<dbReference type="InterPro" id="IPR004752">
    <property type="entry name" value="AmpG_permease/AT-1"/>
</dbReference>
<dbReference type="SUPFAM" id="SSF103473">
    <property type="entry name" value="MFS general substrate transporter"/>
    <property type="match status" value="1"/>
</dbReference>
<name>A0ABN7T9C4_OIKDI</name>
<feature type="transmembrane region" description="Helical" evidence="5">
    <location>
        <begin position="7"/>
        <end position="29"/>
    </location>
</feature>
<dbReference type="Pfam" id="PF13000">
    <property type="entry name" value="Acatn"/>
    <property type="match status" value="1"/>
</dbReference>
<dbReference type="PANTHER" id="PTHR12778">
    <property type="entry name" value="SOLUTE CARRIER FAMILY 33 ACETYL-COA TRANSPORTER -RELATED"/>
    <property type="match status" value="1"/>
</dbReference>
<keyword evidence="7" id="KW-1185">Reference proteome</keyword>
<keyword evidence="3 5" id="KW-1133">Transmembrane helix</keyword>
<feature type="transmembrane region" description="Helical" evidence="5">
    <location>
        <begin position="275"/>
        <end position="302"/>
    </location>
</feature>
<feature type="transmembrane region" description="Helical" evidence="5">
    <location>
        <begin position="131"/>
        <end position="151"/>
    </location>
</feature>
<evidence type="ECO:0000313" key="6">
    <source>
        <dbReference type="EMBL" id="CAG5111048.1"/>
    </source>
</evidence>
<sequence length="435" mass="49091">MAVYSLIGLPFAIKIFYSCIVDSIFIKWIGRRKTWIIFSQTGIACILFIMGAYIERWLANAEVYPITFLMFFLFLSISLQDVATDGWIITKLPVHLKGLTGPIQSFGIQIGVLVGFSGLTKVEEYLSLADFCTYFALVMAFSTCLIAIFAAEEHEAQETPSLGQTYKQMAMISFVSPVAWLMLNLLIFNCIKACTNHGGIFALKLTDRGFKQEWIAEAEFILMPMSMAFVWIIAPFVRRKPILFLFPIAIATTIVNIASGFILYYYDDLVDSIKLIYFVTMGIDHLFTAAFYVSMGSFFALIGDERIGGTYLSFLWSINNFSGKIWDGWITFFTGAMESFPMFETKSNSSELSFESHEIEPYHVTLIFPLVAALVWFLTQSKIVLRLHKLSSDKSAWLVSPENVPNCLKSCISNNQTADKDDLLEDKSLAKSLDN</sequence>
<proteinExistence type="predicted"/>
<feature type="transmembrane region" description="Helical" evidence="5">
    <location>
        <begin position="171"/>
        <end position="194"/>
    </location>
</feature>
<dbReference type="InterPro" id="IPR036259">
    <property type="entry name" value="MFS_trans_sf"/>
</dbReference>
<dbReference type="Proteomes" id="UP001158576">
    <property type="component" value="Chromosome 2"/>
</dbReference>
<reference evidence="6 7" key="1">
    <citation type="submission" date="2021-04" db="EMBL/GenBank/DDBJ databases">
        <authorList>
            <person name="Bliznina A."/>
        </authorList>
    </citation>
    <scope>NUCLEOTIDE SEQUENCE [LARGE SCALE GENOMIC DNA]</scope>
</reference>
<feature type="transmembrane region" description="Helical" evidence="5">
    <location>
        <begin position="61"/>
        <end position="79"/>
    </location>
</feature>
<dbReference type="PANTHER" id="PTHR12778:SF9">
    <property type="entry name" value="ACETYL-COENZYME A TRANSPORTER 1"/>
    <property type="match status" value="1"/>
</dbReference>
<accession>A0ABN7T9C4</accession>
<evidence type="ECO:0000256" key="5">
    <source>
        <dbReference type="SAM" id="Phobius"/>
    </source>
</evidence>
<evidence type="ECO:0000256" key="3">
    <source>
        <dbReference type="ARBA" id="ARBA00022989"/>
    </source>
</evidence>
<gene>
    <name evidence="6" type="ORF">OKIOD_LOCUS14149</name>
</gene>
<feature type="transmembrane region" description="Helical" evidence="5">
    <location>
        <begin position="362"/>
        <end position="379"/>
    </location>
</feature>
<evidence type="ECO:0000256" key="1">
    <source>
        <dbReference type="ARBA" id="ARBA00004141"/>
    </source>
</evidence>
<keyword evidence="4 5" id="KW-0472">Membrane</keyword>
<dbReference type="InterPro" id="IPR024371">
    <property type="entry name" value="AcetylCoA_trans_1-like"/>
</dbReference>
<feature type="transmembrane region" description="Helical" evidence="5">
    <location>
        <begin position="242"/>
        <end position="266"/>
    </location>
</feature>
<feature type="transmembrane region" description="Helical" evidence="5">
    <location>
        <begin position="35"/>
        <end position="54"/>
    </location>
</feature>
<organism evidence="6 7">
    <name type="scientific">Oikopleura dioica</name>
    <name type="common">Tunicate</name>
    <dbReference type="NCBI Taxonomy" id="34765"/>
    <lineage>
        <taxon>Eukaryota</taxon>
        <taxon>Metazoa</taxon>
        <taxon>Chordata</taxon>
        <taxon>Tunicata</taxon>
        <taxon>Appendicularia</taxon>
        <taxon>Copelata</taxon>
        <taxon>Oikopleuridae</taxon>
        <taxon>Oikopleura</taxon>
    </lineage>
</organism>
<evidence type="ECO:0000256" key="4">
    <source>
        <dbReference type="ARBA" id="ARBA00023136"/>
    </source>
</evidence>